<feature type="domain" description="Putative restriction endonuclease" evidence="1">
    <location>
        <begin position="16"/>
        <end position="187"/>
    </location>
</feature>
<dbReference type="PANTHER" id="PTHR34107">
    <property type="entry name" value="SLL0198 PROTEIN-RELATED"/>
    <property type="match status" value="1"/>
</dbReference>
<accession>A0AA96WBY7</accession>
<reference evidence="2" key="1">
    <citation type="submission" date="2020-05" db="EMBL/GenBank/DDBJ databases">
        <authorList>
            <person name="Zhu T."/>
            <person name="Keshari N."/>
            <person name="Lu X."/>
        </authorList>
    </citation>
    <scope>NUCLEOTIDE SEQUENCE</scope>
    <source>
        <strain evidence="2">NK1-12</strain>
    </source>
</reference>
<dbReference type="PANTHER" id="PTHR34107:SF7">
    <property type="entry name" value="SLR2092 PROTEIN"/>
    <property type="match status" value="1"/>
</dbReference>
<dbReference type="GO" id="GO:0004519">
    <property type="term" value="F:endonuclease activity"/>
    <property type="evidence" value="ECO:0007669"/>
    <property type="project" value="UniProtKB-KW"/>
</dbReference>
<dbReference type="Pfam" id="PF05685">
    <property type="entry name" value="Uma2"/>
    <property type="match status" value="1"/>
</dbReference>
<organism evidence="2">
    <name type="scientific">Leptolyngbya sp. NK1-12</name>
    <dbReference type="NCBI Taxonomy" id="2547451"/>
    <lineage>
        <taxon>Bacteria</taxon>
        <taxon>Bacillati</taxon>
        <taxon>Cyanobacteriota</taxon>
        <taxon>Cyanophyceae</taxon>
        <taxon>Leptolyngbyales</taxon>
        <taxon>Leptolyngbyaceae</taxon>
        <taxon>Leptolyngbya group</taxon>
        <taxon>Leptolyngbya</taxon>
    </lineage>
</organism>
<proteinExistence type="predicted"/>
<dbReference type="InterPro" id="IPR008538">
    <property type="entry name" value="Uma2"/>
</dbReference>
<sequence length="191" mass="20975">MTAITLNLKPLLPLTPEQFYALCQANPDTKLERTAAGELVVMSPTGGESGSRNRKLTQRLGNWLDQDGTGEAFDSSTMFQLPNGAFRSPDAAWIALSRWNALTPEERRTFPPLCPDFVVELRSESDSLSSLQAKMQEYMANGARLGWLLNPQGQQVEIYRPGQPKQVLTAPTQLSGEAVLPGFVLDLQGIL</sequence>
<dbReference type="Gene3D" id="3.90.1570.10">
    <property type="entry name" value="tt1808, chain A"/>
    <property type="match status" value="1"/>
</dbReference>
<gene>
    <name evidence="2" type="ORF">HJG54_04950</name>
</gene>
<keyword evidence="2" id="KW-0255">Endonuclease</keyword>
<protein>
    <submittedName>
        <fullName evidence="2">Uma2 family endonuclease</fullName>
    </submittedName>
</protein>
<dbReference type="InterPro" id="IPR012296">
    <property type="entry name" value="Nuclease_put_TT1808"/>
</dbReference>
<dbReference type="SUPFAM" id="SSF52980">
    <property type="entry name" value="Restriction endonuclease-like"/>
    <property type="match status" value="1"/>
</dbReference>
<evidence type="ECO:0000259" key="1">
    <source>
        <dbReference type="Pfam" id="PF05685"/>
    </source>
</evidence>
<name>A0AA96WBY7_9CYAN</name>
<keyword evidence="2" id="KW-0540">Nuclease</keyword>
<evidence type="ECO:0000313" key="2">
    <source>
        <dbReference type="EMBL" id="WNZ22273.1"/>
    </source>
</evidence>
<dbReference type="CDD" id="cd06260">
    <property type="entry name" value="DUF820-like"/>
    <property type="match status" value="1"/>
</dbReference>
<dbReference type="EMBL" id="CP053586">
    <property type="protein sequence ID" value="WNZ22273.1"/>
    <property type="molecule type" value="Genomic_DNA"/>
</dbReference>
<dbReference type="AlphaFoldDB" id="A0AA96WBY7"/>
<dbReference type="InterPro" id="IPR011335">
    <property type="entry name" value="Restrct_endonuc-II-like"/>
</dbReference>
<keyword evidence="2" id="KW-0378">Hydrolase</keyword>
<dbReference type="RefSeq" id="WP_316433710.1">
    <property type="nucleotide sequence ID" value="NZ_CP053586.1"/>
</dbReference>